<feature type="transmembrane region" description="Helical" evidence="1">
    <location>
        <begin position="428"/>
        <end position="444"/>
    </location>
</feature>
<dbReference type="OrthoDB" id="8887481at2"/>
<feature type="transmembrane region" description="Helical" evidence="1">
    <location>
        <begin position="284"/>
        <end position="304"/>
    </location>
</feature>
<evidence type="ECO:0000313" key="2">
    <source>
        <dbReference type="EMBL" id="PND38707.1"/>
    </source>
</evidence>
<proteinExistence type="predicted"/>
<organism evidence="2 3">
    <name type="scientific">Kinneretia aquatilis</name>
    <dbReference type="NCBI Taxonomy" id="2070761"/>
    <lineage>
        <taxon>Bacteria</taxon>
        <taxon>Pseudomonadati</taxon>
        <taxon>Pseudomonadota</taxon>
        <taxon>Betaproteobacteria</taxon>
        <taxon>Burkholderiales</taxon>
        <taxon>Sphaerotilaceae</taxon>
        <taxon>Roseateles</taxon>
    </lineage>
</organism>
<reference evidence="2 3" key="1">
    <citation type="submission" date="2018-01" db="EMBL/GenBank/DDBJ databases">
        <title>Draft genome sequence of Paucibacter aquatile CR182 isolated from freshwater of the Nakdong River.</title>
        <authorList>
            <person name="Choi A."/>
            <person name="Chung E.J."/>
        </authorList>
    </citation>
    <scope>NUCLEOTIDE SEQUENCE [LARGE SCALE GENOMIC DNA]</scope>
    <source>
        <strain evidence="2 3">CR182</strain>
    </source>
</reference>
<sequence>MGALWSQYRPLLLAPWQMQRNASLLAFYIGWGLSVLGFGLALGISFWLTRPELAWRVAVVVAACVVAVPWYVVFNGLLVQNHPHAARLVPGHVRRLKSVAVLSYLLTTAICAALLASQFPGGAIWLAGMALLLFLLALCSRWVQLWFWGTLVLFLMPWWGKFMPVMIVWSTLLDWQQQAPWSLNLLALLLLPLGLASLFQSGGSQHSRQFQARQKWRRLFESQSLGVASHAEINAPLDHLGQVFRWMQPLWTRRLMRQARPTPASVMARIDLVSLGQAHWTCQLSSITVMLGLLMLVFATMGWGQPEFWQGLTQHGTMGLSFGFASMCLGVLLTVPANLHRSRREQALLILLPGAPRGQVLNRMLARRLLSQLMWAVGIALLLCAALQQFPGPQSLSWLGVHLCLAYLVFGCTVVLRDWSRERPPNSHRALLPFGAASVMVLALQGLQWLGLPILAQIGLVLLLVLALARYRWQRLVLASAPAMPVGRWA</sequence>
<feature type="transmembrane region" description="Helical" evidence="1">
    <location>
        <begin position="122"/>
        <end position="139"/>
    </location>
</feature>
<feature type="transmembrane region" description="Helical" evidence="1">
    <location>
        <begin position="181"/>
        <end position="199"/>
    </location>
</feature>
<feature type="transmembrane region" description="Helical" evidence="1">
    <location>
        <begin position="25"/>
        <end position="48"/>
    </location>
</feature>
<feature type="transmembrane region" description="Helical" evidence="1">
    <location>
        <begin position="99"/>
        <end position="116"/>
    </location>
</feature>
<feature type="transmembrane region" description="Helical" evidence="1">
    <location>
        <begin position="396"/>
        <end position="416"/>
    </location>
</feature>
<dbReference type="EMBL" id="POSP01000003">
    <property type="protein sequence ID" value="PND38707.1"/>
    <property type="molecule type" value="Genomic_DNA"/>
</dbReference>
<dbReference type="AlphaFoldDB" id="A0A2N8KZ20"/>
<feature type="transmembrane region" description="Helical" evidence="1">
    <location>
        <begin position="146"/>
        <end position="169"/>
    </location>
</feature>
<dbReference type="RefSeq" id="WP_102768625.1">
    <property type="nucleotide sequence ID" value="NZ_POSP01000003.1"/>
</dbReference>
<feature type="transmembrane region" description="Helical" evidence="1">
    <location>
        <begin position="373"/>
        <end position="390"/>
    </location>
</feature>
<accession>A0A2N8KZ20</accession>
<feature type="transmembrane region" description="Helical" evidence="1">
    <location>
        <begin position="316"/>
        <end position="335"/>
    </location>
</feature>
<name>A0A2N8KZ20_9BURK</name>
<keyword evidence="3" id="KW-1185">Reference proteome</keyword>
<comment type="caution">
    <text evidence="2">The sequence shown here is derived from an EMBL/GenBank/DDBJ whole genome shotgun (WGS) entry which is preliminary data.</text>
</comment>
<gene>
    <name evidence="2" type="ORF">C1O66_15035</name>
</gene>
<keyword evidence="1" id="KW-0812">Transmembrane</keyword>
<evidence type="ECO:0000256" key="1">
    <source>
        <dbReference type="SAM" id="Phobius"/>
    </source>
</evidence>
<feature type="transmembrane region" description="Helical" evidence="1">
    <location>
        <begin position="450"/>
        <end position="469"/>
    </location>
</feature>
<dbReference type="Proteomes" id="UP000235916">
    <property type="component" value="Unassembled WGS sequence"/>
</dbReference>
<evidence type="ECO:0000313" key="3">
    <source>
        <dbReference type="Proteomes" id="UP000235916"/>
    </source>
</evidence>
<protein>
    <submittedName>
        <fullName evidence="2">Uncharacterized protein</fullName>
    </submittedName>
</protein>
<keyword evidence="1" id="KW-0472">Membrane</keyword>
<keyword evidence="1" id="KW-1133">Transmembrane helix</keyword>
<feature type="transmembrane region" description="Helical" evidence="1">
    <location>
        <begin position="54"/>
        <end position="78"/>
    </location>
</feature>